<dbReference type="Proteomes" id="UP000593567">
    <property type="component" value="Unassembled WGS sequence"/>
</dbReference>
<gene>
    <name evidence="2" type="ORF">EB796_012681</name>
</gene>
<protein>
    <submittedName>
        <fullName evidence="2">Uncharacterized protein</fullName>
    </submittedName>
</protein>
<feature type="region of interest" description="Disordered" evidence="1">
    <location>
        <begin position="478"/>
        <end position="498"/>
    </location>
</feature>
<comment type="caution">
    <text evidence="2">The sequence shown here is derived from an EMBL/GenBank/DDBJ whole genome shotgun (WGS) entry which is preliminary data.</text>
</comment>
<sequence>MGSLVTERNELEEGLNVIKQAKLEFANPVNEMYEALQRQYIQVRTIKLQGKAQDYVKKVLHDSKFFCILTKLITQAIGQSRNAKQQSSNIKRVHKWYTSNLHKLHFAEQPAFRGSSAPSRSSTPSRSSAKKSASVLVSTNVEKGHAERTQSSNLPEKIGSARQPERAQSSVSTRKTSLVSTDTIKESTSSNAATRKTSQDLEGLPSRPKSVTWREVDTGSTQVVDTGIPQVVDEAADAESRVDSDYINEGSGVADDPGHQKSLDMVHSLADKSTPYYNLVDDDTYIDTVLSSNQIERTTSQQNIPTGRPFTPVVNDYIEQIQREVNKVQGHPSDLYPELFTPHIVNAIINETEDPHLQCLTKSLSKIKDVISLADFASAEISYEKESGVRAVLNRPKDTPPVISQHQIEAPPSTATQREVTPLAILPAESPGSPTNSQSYSIVDWRGQVTPTCSDSQQEVFKSHSYARHFTRLQGAKGRSVGVASAGYRPKTAPSDVA</sequence>
<dbReference type="EMBL" id="VXIV02001866">
    <property type="protein sequence ID" value="KAF6029010.1"/>
    <property type="molecule type" value="Genomic_DNA"/>
</dbReference>
<evidence type="ECO:0000313" key="2">
    <source>
        <dbReference type="EMBL" id="KAF6029010.1"/>
    </source>
</evidence>
<name>A0A7J7JRP5_BUGNE</name>
<keyword evidence="3" id="KW-1185">Reference proteome</keyword>
<evidence type="ECO:0000313" key="3">
    <source>
        <dbReference type="Proteomes" id="UP000593567"/>
    </source>
</evidence>
<dbReference type="AlphaFoldDB" id="A0A7J7JRP5"/>
<feature type="region of interest" description="Disordered" evidence="1">
    <location>
        <begin position="111"/>
        <end position="210"/>
    </location>
</feature>
<organism evidence="2 3">
    <name type="scientific">Bugula neritina</name>
    <name type="common">Brown bryozoan</name>
    <name type="synonym">Sertularia neritina</name>
    <dbReference type="NCBI Taxonomy" id="10212"/>
    <lineage>
        <taxon>Eukaryota</taxon>
        <taxon>Metazoa</taxon>
        <taxon>Spiralia</taxon>
        <taxon>Lophotrochozoa</taxon>
        <taxon>Bryozoa</taxon>
        <taxon>Gymnolaemata</taxon>
        <taxon>Cheilostomatida</taxon>
        <taxon>Flustrina</taxon>
        <taxon>Buguloidea</taxon>
        <taxon>Bugulidae</taxon>
        <taxon>Bugula</taxon>
    </lineage>
</organism>
<proteinExistence type="predicted"/>
<feature type="compositionally biased region" description="Low complexity" evidence="1">
    <location>
        <begin position="115"/>
        <end position="139"/>
    </location>
</feature>
<accession>A0A7J7JRP5</accession>
<feature type="compositionally biased region" description="Polar residues" evidence="1">
    <location>
        <begin position="166"/>
        <end position="196"/>
    </location>
</feature>
<reference evidence="2" key="1">
    <citation type="submission" date="2020-06" db="EMBL/GenBank/DDBJ databases">
        <title>Draft genome of Bugula neritina, a colonial animal packing powerful symbionts and potential medicines.</title>
        <authorList>
            <person name="Rayko M."/>
        </authorList>
    </citation>
    <scope>NUCLEOTIDE SEQUENCE [LARGE SCALE GENOMIC DNA]</scope>
    <source>
        <strain evidence="2">Kwan_BN1</strain>
    </source>
</reference>
<evidence type="ECO:0000256" key="1">
    <source>
        <dbReference type="SAM" id="MobiDB-lite"/>
    </source>
</evidence>